<feature type="transmembrane region" description="Helical" evidence="1">
    <location>
        <begin position="12"/>
        <end position="35"/>
    </location>
</feature>
<dbReference type="RefSeq" id="WP_188493791.1">
    <property type="nucleotide sequence ID" value="NZ_BMGA01000003.1"/>
</dbReference>
<sequence>MNKKTQHSIYDIIDYLYGILLLIIGFAIFCLLHMLRIKILSYFEFNLFLYYLSAVIFFGVFMACIMVFRFFHNILKEKYFSKFEKYRKPTYSEIYGEDYPEPIFSDFNLTQEEYIELLRSDKKNPKVKAYKNSLKIYQKINNEKWLKSE</sequence>
<evidence type="ECO:0000256" key="1">
    <source>
        <dbReference type="SAM" id="Phobius"/>
    </source>
</evidence>
<proteinExistence type="predicted"/>
<comment type="caution">
    <text evidence="2">The sequence shown here is derived from an EMBL/GenBank/DDBJ whole genome shotgun (WGS) entry which is preliminary data.</text>
</comment>
<evidence type="ECO:0000313" key="3">
    <source>
        <dbReference type="Proteomes" id="UP000658793"/>
    </source>
</evidence>
<evidence type="ECO:0000313" key="2">
    <source>
        <dbReference type="EMBL" id="GGA76287.1"/>
    </source>
</evidence>
<keyword evidence="1" id="KW-1133">Transmembrane helix</keyword>
<organism evidence="2 3">
    <name type="scientific">Flavobacterium palustre</name>
    <dbReference type="NCBI Taxonomy" id="1476463"/>
    <lineage>
        <taxon>Bacteria</taxon>
        <taxon>Pseudomonadati</taxon>
        <taxon>Bacteroidota</taxon>
        <taxon>Flavobacteriia</taxon>
        <taxon>Flavobacteriales</taxon>
        <taxon>Flavobacteriaceae</taxon>
        <taxon>Flavobacterium</taxon>
    </lineage>
</organism>
<protein>
    <submittedName>
        <fullName evidence="2">Uncharacterized protein</fullName>
    </submittedName>
</protein>
<name>A0ABQ1HGE2_9FLAO</name>
<gene>
    <name evidence="2" type="ORF">GCM10008015_16120</name>
</gene>
<keyword evidence="3" id="KW-1185">Reference proteome</keyword>
<reference evidence="3" key="1">
    <citation type="journal article" date="2019" name="Int. J. Syst. Evol. Microbiol.">
        <title>The Global Catalogue of Microorganisms (GCM) 10K type strain sequencing project: providing services to taxonomists for standard genome sequencing and annotation.</title>
        <authorList>
            <consortium name="The Broad Institute Genomics Platform"/>
            <consortium name="The Broad Institute Genome Sequencing Center for Infectious Disease"/>
            <person name="Wu L."/>
            <person name="Ma J."/>
        </authorList>
    </citation>
    <scope>NUCLEOTIDE SEQUENCE [LARGE SCALE GENOMIC DNA]</scope>
    <source>
        <strain evidence="3">CGMCC 1.12811</strain>
    </source>
</reference>
<feature type="transmembrane region" description="Helical" evidence="1">
    <location>
        <begin position="47"/>
        <end position="71"/>
    </location>
</feature>
<dbReference type="EMBL" id="BMGA01000003">
    <property type="protein sequence ID" value="GGA76287.1"/>
    <property type="molecule type" value="Genomic_DNA"/>
</dbReference>
<keyword evidence="1" id="KW-0472">Membrane</keyword>
<accession>A0ABQ1HGE2</accession>
<keyword evidence="1" id="KW-0812">Transmembrane</keyword>
<dbReference type="Proteomes" id="UP000658793">
    <property type="component" value="Unassembled WGS sequence"/>
</dbReference>